<dbReference type="AlphaFoldDB" id="A0A2P2MLX8"/>
<keyword evidence="1" id="KW-0732">Signal</keyword>
<evidence type="ECO:0000256" key="1">
    <source>
        <dbReference type="SAM" id="SignalP"/>
    </source>
</evidence>
<feature type="chain" id="PRO_5015085123" evidence="1">
    <location>
        <begin position="30"/>
        <end position="59"/>
    </location>
</feature>
<feature type="signal peptide" evidence="1">
    <location>
        <begin position="1"/>
        <end position="29"/>
    </location>
</feature>
<proteinExistence type="predicted"/>
<dbReference type="EMBL" id="GGEC01050752">
    <property type="protein sequence ID" value="MBX31236.1"/>
    <property type="molecule type" value="Transcribed_RNA"/>
</dbReference>
<protein>
    <submittedName>
        <fullName evidence="2">Coatomer subunit beta'-2 isoform X1</fullName>
    </submittedName>
</protein>
<accession>A0A2P2MLX8</accession>
<reference evidence="2" key="1">
    <citation type="submission" date="2018-02" db="EMBL/GenBank/DDBJ databases">
        <title>Rhizophora mucronata_Transcriptome.</title>
        <authorList>
            <person name="Meera S.P."/>
            <person name="Sreeshan A."/>
            <person name="Augustine A."/>
        </authorList>
    </citation>
    <scope>NUCLEOTIDE SEQUENCE</scope>
    <source>
        <tissue evidence="2">Leaf</tissue>
    </source>
</reference>
<evidence type="ECO:0000313" key="2">
    <source>
        <dbReference type="EMBL" id="MBX31236.1"/>
    </source>
</evidence>
<organism evidence="2">
    <name type="scientific">Rhizophora mucronata</name>
    <name type="common">Asiatic mangrove</name>
    <dbReference type="NCBI Taxonomy" id="61149"/>
    <lineage>
        <taxon>Eukaryota</taxon>
        <taxon>Viridiplantae</taxon>
        <taxon>Streptophyta</taxon>
        <taxon>Embryophyta</taxon>
        <taxon>Tracheophyta</taxon>
        <taxon>Spermatophyta</taxon>
        <taxon>Magnoliopsida</taxon>
        <taxon>eudicotyledons</taxon>
        <taxon>Gunneridae</taxon>
        <taxon>Pentapetalae</taxon>
        <taxon>rosids</taxon>
        <taxon>fabids</taxon>
        <taxon>Malpighiales</taxon>
        <taxon>Rhizophoraceae</taxon>
        <taxon>Rhizophora</taxon>
    </lineage>
</organism>
<name>A0A2P2MLX8_RHIMU</name>
<sequence>MAFSEHLSDRTHWPHCFLLVLWFCTIRLAGQVPTVLDLEIKKICNNISWNILGLLFVWR</sequence>
<dbReference type="EMBL" id="GGEC01050749">
    <property type="protein sequence ID" value="MBX31233.1"/>
    <property type="molecule type" value="Transcribed_RNA"/>
</dbReference>